<dbReference type="InterPro" id="IPR015421">
    <property type="entry name" value="PyrdxlP-dep_Trfase_major"/>
</dbReference>
<dbReference type="EMBL" id="VSSQ01013860">
    <property type="protein sequence ID" value="MPM52431.1"/>
    <property type="molecule type" value="Genomic_DNA"/>
</dbReference>
<organism evidence="7">
    <name type="scientific">bioreactor metagenome</name>
    <dbReference type="NCBI Taxonomy" id="1076179"/>
    <lineage>
        <taxon>unclassified sequences</taxon>
        <taxon>metagenomes</taxon>
        <taxon>ecological metagenomes</taxon>
    </lineage>
</organism>
<dbReference type="EC" id="4.4.1.13" evidence="2"/>
<evidence type="ECO:0000256" key="1">
    <source>
        <dbReference type="ARBA" id="ARBA00001933"/>
    </source>
</evidence>
<dbReference type="InterPro" id="IPR027619">
    <property type="entry name" value="C-S_lyase_PatB-like"/>
</dbReference>
<keyword evidence="4 7" id="KW-0456">Lyase</keyword>
<comment type="cofactor">
    <cofactor evidence="1">
        <name>pyridoxal 5'-phosphate</name>
        <dbReference type="ChEBI" id="CHEBI:597326"/>
    </cofactor>
</comment>
<protein>
    <recommendedName>
        <fullName evidence="2">cysteine-S-conjugate beta-lyase</fullName>
        <ecNumber evidence="2">4.4.1.13</ecNumber>
    </recommendedName>
</protein>
<evidence type="ECO:0000256" key="3">
    <source>
        <dbReference type="ARBA" id="ARBA00022898"/>
    </source>
</evidence>
<dbReference type="NCBIfam" id="TIGR04350">
    <property type="entry name" value="C_S_lyase_PatB"/>
    <property type="match status" value="1"/>
</dbReference>
<dbReference type="PANTHER" id="PTHR43525:SF1">
    <property type="entry name" value="PROTEIN MALY"/>
    <property type="match status" value="1"/>
</dbReference>
<comment type="caution">
    <text evidence="7">The sequence shown here is derived from an EMBL/GenBank/DDBJ whole genome shotgun (WGS) entry which is preliminary data.</text>
</comment>
<gene>
    <name evidence="7" type="primary">patB_29</name>
    <name evidence="7" type="ORF">SDC9_99190</name>
</gene>
<comment type="similarity">
    <text evidence="5">Belongs to the class-II pyridoxal-phosphate-dependent aminotransferase family. MalY/PatB cystathionine beta-lyase subfamily.</text>
</comment>
<keyword evidence="3" id="KW-0663">Pyridoxal phosphate</keyword>
<evidence type="ECO:0000259" key="6">
    <source>
        <dbReference type="Pfam" id="PF00155"/>
    </source>
</evidence>
<name>A0A645AJF9_9ZZZZ</name>
<reference evidence="7" key="1">
    <citation type="submission" date="2019-08" db="EMBL/GenBank/DDBJ databases">
        <authorList>
            <person name="Kucharzyk K."/>
            <person name="Murdoch R.W."/>
            <person name="Higgins S."/>
            <person name="Loffler F."/>
        </authorList>
    </citation>
    <scope>NUCLEOTIDE SEQUENCE</scope>
</reference>
<dbReference type="Gene3D" id="3.90.1150.10">
    <property type="entry name" value="Aspartate Aminotransferase, domain 1"/>
    <property type="match status" value="1"/>
</dbReference>
<proteinExistence type="inferred from homology"/>
<dbReference type="AlphaFoldDB" id="A0A645AJF9"/>
<evidence type="ECO:0000256" key="2">
    <source>
        <dbReference type="ARBA" id="ARBA00012224"/>
    </source>
</evidence>
<evidence type="ECO:0000313" key="7">
    <source>
        <dbReference type="EMBL" id="MPM52431.1"/>
    </source>
</evidence>
<feature type="domain" description="Aminotransferase class I/classII large" evidence="6">
    <location>
        <begin position="8"/>
        <end position="339"/>
    </location>
</feature>
<dbReference type="InterPro" id="IPR051798">
    <property type="entry name" value="Class-II_PLP-Dep_Aminotrans"/>
</dbReference>
<evidence type="ECO:0000256" key="5">
    <source>
        <dbReference type="ARBA" id="ARBA00037974"/>
    </source>
</evidence>
<dbReference type="SUPFAM" id="SSF53383">
    <property type="entry name" value="PLP-dependent transferases"/>
    <property type="match status" value="1"/>
</dbReference>
<dbReference type="GO" id="GO:0047804">
    <property type="term" value="F:cysteine-S-conjugate beta-lyase activity"/>
    <property type="evidence" value="ECO:0007669"/>
    <property type="project" value="UniProtKB-EC"/>
</dbReference>
<dbReference type="CDD" id="cd00609">
    <property type="entry name" value="AAT_like"/>
    <property type="match status" value="1"/>
</dbReference>
<sequence>MNEALARRAAHGIYGYSDAAGPDYFDAVAGWYARRFGWTPQPRWLIKTPGVVYAICAAIRTYTRPGDAVLIQPPVYYPFSAAVLDNDRELVLNQLVCADGRYGVDLEDFERKIAERGVKLFILCSPHNPVGRVWTRAELTAMGKICLRHGVLVVSDEIHADFVYPGHAHLVFAGLSPALADITVTCTAPSKTFNLAGLQISNIFISNPELRKRFIKEMDRTGYSQPNLMGLLASREAYLHGEDWLEGLKAHLLSNLALVRQFLAARLPAVKLVEPEGTYLVWLDCRGLGLSDEELGRLIVHKAGLWLDEGAMFGVGGEGFQRINIACPRPVLEEALERLGRALAGNGPEASV</sequence>
<dbReference type="Gene3D" id="3.40.640.10">
    <property type="entry name" value="Type I PLP-dependent aspartate aminotransferase-like (Major domain)"/>
    <property type="match status" value="1"/>
</dbReference>
<dbReference type="Pfam" id="PF00155">
    <property type="entry name" value="Aminotran_1_2"/>
    <property type="match status" value="1"/>
</dbReference>
<dbReference type="InterPro" id="IPR004839">
    <property type="entry name" value="Aminotransferase_I/II_large"/>
</dbReference>
<accession>A0A645AJF9</accession>
<dbReference type="InterPro" id="IPR015422">
    <property type="entry name" value="PyrdxlP-dep_Trfase_small"/>
</dbReference>
<dbReference type="GO" id="GO:0030170">
    <property type="term" value="F:pyridoxal phosphate binding"/>
    <property type="evidence" value="ECO:0007669"/>
    <property type="project" value="InterPro"/>
</dbReference>
<dbReference type="InterPro" id="IPR015424">
    <property type="entry name" value="PyrdxlP-dep_Trfase"/>
</dbReference>
<dbReference type="PANTHER" id="PTHR43525">
    <property type="entry name" value="PROTEIN MALY"/>
    <property type="match status" value="1"/>
</dbReference>
<evidence type="ECO:0000256" key="4">
    <source>
        <dbReference type="ARBA" id="ARBA00023239"/>
    </source>
</evidence>